<reference evidence="2 3" key="1">
    <citation type="journal article" date="2018" name="Nat. Genet.">
        <title>The Rosa genome provides new insights in the design of modern roses.</title>
        <authorList>
            <person name="Bendahmane M."/>
        </authorList>
    </citation>
    <scope>NUCLEOTIDE SEQUENCE [LARGE SCALE GENOMIC DNA]</scope>
    <source>
        <strain evidence="3">cv. Old Blush</strain>
    </source>
</reference>
<keyword evidence="1" id="KW-0472">Membrane</keyword>
<dbReference type="EMBL" id="PDCK01000042">
    <property type="protein sequence ID" value="PRQ37604.1"/>
    <property type="molecule type" value="Genomic_DNA"/>
</dbReference>
<protein>
    <submittedName>
        <fullName evidence="2">Uncharacterized protein</fullName>
    </submittedName>
</protein>
<feature type="transmembrane region" description="Helical" evidence="1">
    <location>
        <begin position="6"/>
        <end position="24"/>
    </location>
</feature>
<dbReference type="Proteomes" id="UP000238479">
    <property type="component" value="Chromosome 4"/>
</dbReference>
<evidence type="ECO:0000313" key="3">
    <source>
        <dbReference type="Proteomes" id="UP000238479"/>
    </source>
</evidence>
<organism evidence="2 3">
    <name type="scientific">Rosa chinensis</name>
    <name type="common">China rose</name>
    <dbReference type="NCBI Taxonomy" id="74649"/>
    <lineage>
        <taxon>Eukaryota</taxon>
        <taxon>Viridiplantae</taxon>
        <taxon>Streptophyta</taxon>
        <taxon>Embryophyta</taxon>
        <taxon>Tracheophyta</taxon>
        <taxon>Spermatophyta</taxon>
        <taxon>Magnoliopsida</taxon>
        <taxon>eudicotyledons</taxon>
        <taxon>Gunneridae</taxon>
        <taxon>Pentapetalae</taxon>
        <taxon>rosids</taxon>
        <taxon>fabids</taxon>
        <taxon>Rosales</taxon>
        <taxon>Rosaceae</taxon>
        <taxon>Rosoideae</taxon>
        <taxon>Rosoideae incertae sedis</taxon>
        <taxon>Rosa</taxon>
    </lineage>
</organism>
<proteinExistence type="predicted"/>
<keyword evidence="1" id="KW-0812">Transmembrane</keyword>
<keyword evidence="3" id="KW-1185">Reference proteome</keyword>
<name>A0A2P6QTX5_ROSCH</name>
<keyword evidence="1" id="KW-1133">Transmembrane helix</keyword>
<comment type="caution">
    <text evidence="2">The sequence shown here is derived from an EMBL/GenBank/DDBJ whole genome shotgun (WGS) entry which is preliminary data.</text>
</comment>
<gene>
    <name evidence="2" type="ORF">RchiOBHm_Chr4g0404501</name>
</gene>
<dbReference type="AlphaFoldDB" id="A0A2P6QTX5"/>
<sequence length="57" mass="6629">MTYEILPITIGFIWISWITGFFLASKALRFRTLRYHLLLESETPNRTIPNSKAKQGS</sequence>
<dbReference type="Gramene" id="PRQ37604">
    <property type="protein sequence ID" value="PRQ37604"/>
    <property type="gene ID" value="RchiOBHm_Chr4g0404501"/>
</dbReference>
<accession>A0A2P6QTX5</accession>
<evidence type="ECO:0000313" key="2">
    <source>
        <dbReference type="EMBL" id="PRQ37604.1"/>
    </source>
</evidence>
<evidence type="ECO:0000256" key="1">
    <source>
        <dbReference type="SAM" id="Phobius"/>
    </source>
</evidence>